<proteinExistence type="predicted"/>
<organism evidence="1 2">
    <name type="scientific">Flavobacterium phage vB_FspS_laban6-1</name>
    <dbReference type="NCBI Taxonomy" id="2686250"/>
    <lineage>
        <taxon>Viruses</taxon>
        <taxon>Duplodnaviria</taxon>
        <taxon>Heunggongvirae</taxon>
        <taxon>Uroviricota</taxon>
        <taxon>Caudoviricetes</taxon>
        <taxon>Duneviridae</taxon>
        <taxon>Labanvirus</taxon>
        <taxon>Labanvirus laban</taxon>
    </lineage>
</organism>
<name>A0A6B9LGK1_9CAUD</name>
<keyword evidence="2" id="KW-1185">Reference proteome</keyword>
<dbReference type="Proteomes" id="UP000465101">
    <property type="component" value="Segment"/>
</dbReference>
<protein>
    <submittedName>
        <fullName evidence="1">Uncharacterized protein</fullName>
    </submittedName>
</protein>
<sequence>MLCEKITNIMINTVKNPAYPIGSHERNVVSSTCLLSFRSLWVGFLFVSYAKRQQAPGNGGEKCLASLSSVQKPNALN</sequence>
<accession>A0A6B9LGK1</accession>
<reference evidence="1 2" key="1">
    <citation type="journal article" date="2020" name="Viruses">
        <title>Diversity and Host Interactions Among Virulent and Temperate Baltic Sea Flavobacterium Phages.</title>
        <authorList>
            <person name="Nilsson E."/>
            <person name="Bayfield O.W."/>
            <person name="Lundin D."/>
            <person name="Antson A.A."/>
            <person name="Holmfeldt K."/>
        </authorList>
    </citation>
    <scope>NUCLEOTIDE SEQUENCE [LARGE SCALE GENOMIC DNA]</scope>
</reference>
<evidence type="ECO:0000313" key="1">
    <source>
        <dbReference type="EMBL" id="QHB38981.1"/>
    </source>
</evidence>
<evidence type="ECO:0000313" key="2">
    <source>
        <dbReference type="Proteomes" id="UP000465101"/>
    </source>
</evidence>
<dbReference type="EMBL" id="MN812211">
    <property type="protein sequence ID" value="QHB38981.1"/>
    <property type="molecule type" value="Genomic_DNA"/>
</dbReference>
<gene>
    <name evidence="1" type="ORF">laban61_gp010</name>
</gene>